<evidence type="ECO:0000313" key="2">
    <source>
        <dbReference type="Proteomes" id="UP000001194"/>
    </source>
</evidence>
<evidence type="ECO:0000313" key="1">
    <source>
        <dbReference type="EMBL" id="EDR04967.1"/>
    </source>
</evidence>
<accession>B0DKL6</accession>
<gene>
    <name evidence="1" type="ORF">LACBIDRAFT_330196</name>
</gene>
<protein>
    <submittedName>
        <fullName evidence="1">Predicted protein</fullName>
    </submittedName>
</protein>
<dbReference type="GeneID" id="6080121"/>
<dbReference type="InParanoid" id="B0DKL6"/>
<dbReference type="OrthoDB" id="3267958at2759"/>
<dbReference type="EMBL" id="DS547115">
    <property type="protein sequence ID" value="EDR04967.1"/>
    <property type="molecule type" value="Genomic_DNA"/>
</dbReference>
<keyword evidence="2" id="KW-1185">Reference proteome</keyword>
<reference evidence="1 2" key="1">
    <citation type="journal article" date="2008" name="Nature">
        <title>The genome of Laccaria bicolor provides insights into mycorrhizal symbiosis.</title>
        <authorList>
            <person name="Martin F."/>
            <person name="Aerts A."/>
            <person name="Ahren D."/>
            <person name="Brun A."/>
            <person name="Danchin E.G.J."/>
            <person name="Duchaussoy F."/>
            <person name="Gibon J."/>
            <person name="Kohler A."/>
            <person name="Lindquist E."/>
            <person name="Pereda V."/>
            <person name="Salamov A."/>
            <person name="Shapiro H.J."/>
            <person name="Wuyts J."/>
            <person name="Blaudez D."/>
            <person name="Buee M."/>
            <person name="Brokstein P."/>
            <person name="Canbaeck B."/>
            <person name="Cohen D."/>
            <person name="Courty P.E."/>
            <person name="Coutinho P.M."/>
            <person name="Delaruelle C."/>
            <person name="Detter J.C."/>
            <person name="Deveau A."/>
            <person name="DiFazio S."/>
            <person name="Duplessis S."/>
            <person name="Fraissinet-Tachet L."/>
            <person name="Lucic E."/>
            <person name="Frey-Klett P."/>
            <person name="Fourrey C."/>
            <person name="Feussner I."/>
            <person name="Gay G."/>
            <person name="Grimwood J."/>
            <person name="Hoegger P.J."/>
            <person name="Jain P."/>
            <person name="Kilaru S."/>
            <person name="Labbe J."/>
            <person name="Lin Y.C."/>
            <person name="Legue V."/>
            <person name="Le Tacon F."/>
            <person name="Marmeisse R."/>
            <person name="Melayah D."/>
            <person name="Montanini B."/>
            <person name="Muratet M."/>
            <person name="Nehls U."/>
            <person name="Niculita-Hirzel H."/>
            <person name="Oudot-Le Secq M.P."/>
            <person name="Peter M."/>
            <person name="Quesneville H."/>
            <person name="Rajashekar B."/>
            <person name="Reich M."/>
            <person name="Rouhier N."/>
            <person name="Schmutz J."/>
            <person name="Yin T."/>
            <person name="Chalot M."/>
            <person name="Henrissat B."/>
            <person name="Kuees U."/>
            <person name="Lucas S."/>
            <person name="Van de Peer Y."/>
            <person name="Podila G.K."/>
            <person name="Polle A."/>
            <person name="Pukkila P.J."/>
            <person name="Richardson P.M."/>
            <person name="Rouze P."/>
            <person name="Sanders I.R."/>
            <person name="Stajich J.E."/>
            <person name="Tunlid A."/>
            <person name="Tuskan G."/>
            <person name="Grigoriev I.V."/>
        </authorList>
    </citation>
    <scope>NUCLEOTIDE SEQUENCE [LARGE SCALE GENOMIC DNA]</scope>
    <source>
        <strain evidence="2">S238N-H82 / ATCC MYA-4686</strain>
    </source>
</reference>
<dbReference type="RefSeq" id="XP_001884357.1">
    <property type="nucleotide sequence ID" value="XM_001884322.1"/>
</dbReference>
<dbReference type="AlphaFoldDB" id="B0DKL6"/>
<proteinExistence type="predicted"/>
<dbReference type="KEGG" id="lbc:LACBIDRAFT_330196"/>
<name>B0DKL6_LACBS</name>
<sequence>MTETELHLLETWVKYGFGSILAHGKTGCGTVGMNTVSCKGVDPWGGLYEHSHFGNPMRNSRTMGLGPVILPFGLGGPLCILGTAYSYYQFRVIYGPDELSVLSEAFCKLSSLTKCSTYAIHTHDLRSLMQLFEDESRVIICGQKGCKTLWYHFSRVGLPVDLGINDWVCDPYFTYIWKVVPMPGCALHNALQREFFEIVFGCV</sequence>
<organism evidence="2">
    <name type="scientific">Laccaria bicolor (strain S238N-H82 / ATCC MYA-4686)</name>
    <name type="common">Bicoloured deceiver</name>
    <name type="synonym">Laccaria laccata var. bicolor</name>
    <dbReference type="NCBI Taxonomy" id="486041"/>
    <lineage>
        <taxon>Eukaryota</taxon>
        <taxon>Fungi</taxon>
        <taxon>Dikarya</taxon>
        <taxon>Basidiomycota</taxon>
        <taxon>Agaricomycotina</taxon>
        <taxon>Agaricomycetes</taxon>
        <taxon>Agaricomycetidae</taxon>
        <taxon>Agaricales</taxon>
        <taxon>Agaricineae</taxon>
        <taxon>Hydnangiaceae</taxon>
        <taxon>Laccaria</taxon>
    </lineage>
</organism>
<dbReference type="Proteomes" id="UP000001194">
    <property type="component" value="Unassembled WGS sequence"/>
</dbReference>
<dbReference type="HOGENOM" id="CLU_1349142_0_0_1"/>